<reference evidence="1 2" key="1">
    <citation type="submission" date="2018-07" db="EMBL/GenBank/DDBJ databases">
        <title>Phylogenomic Insights into understanding Host Adaptation of Lactobacillus reuteri by a novel species, Lactobacillus spp. M31.</title>
        <authorList>
            <person name="Sharma S."/>
            <person name="Patil P."/>
            <person name="Korpole S."/>
            <person name="Patil P.B."/>
        </authorList>
    </citation>
    <scope>NUCLEOTIDE SEQUENCE [LARGE SCALE GENOMIC DNA]</scope>
    <source>
        <strain evidence="1 2">M31</strain>
    </source>
</reference>
<sequence>MKLKDTNEANIVAAKIINVSRKNIIVITEEGHFLRIPLTTKYQQDKTLFASLKDILKAEIWIPVNKKLKKLFSDDWLSSPTPATIPAKN</sequence>
<dbReference type="EMBL" id="QORN01000001">
    <property type="protein sequence ID" value="MBD5805505.1"/>
    <property type="molecule type" value="Genomic_DNA"/>
</dbReference>
<protein>
    <recommendedName>
        <fullName evidence="3">SpoVT-AbrB domain-containing protein</fullName>
    </recommendedName>
</protein>
<gene>
    <name evidence="1" type="ORF">DTK66_00010</name>
</gene>
<dbReference type="Proteomes" id="UP000704341">
    <property type="component" value="Unassembled WGS sequence"/>
</dbReference>
<organism evidence="1 2">
    <name type="scientific">Limosilactobacillus walteri</name>
    <dbReference type="NCBI Taxonomy" id="2268022"/>
    <lineage>
        <taxon>Bacteria</taxon>
        <taxon>Bacillati</taxon>
        <taxon>Bacillota</taxon>
        <taxon>Bacilli</taxon>
        <taxon>Lactobacillales</taxon>
        <taxon>Lactobacillaceae</taxon>
        <taxon>Limosilactobacillus</taxon>
    </lineage>
</organism>
<evidence type="ECO:0000313" key="1">
    <source>
        <dbReference type="EMBL" id="MBD5805505.1"/>
    </source>
</evidence>
<evidence type="ECO:0000313" key="2">
    <source>
        <dbReference type="Proteomes" id="UP000704341"/>
    </source>
</evidence>
<comment type="caution">
    <text evidence="1">The sequence shown here is derived from an EMBL/GenBank/DDBJ whole genome shotgun (WGS) entry which is preliminary data.</text>
</comment>
<dbReference type="RefSeq" id="WP_153931076.1">
    <property type="nucleotide sequence ID" value="NZ_QORN01000001.1"/>
</dbReference>
<accession>A0ABR8P3C5</accession>
<evidence type="ECO:0008006" key="3">
    <source>
        <dbReference type="Google" id="ProtNLM"/>
    </source>
</evidence>
<proteinExistence type="predicted"/>
<name>A0ABR8P3C5_9LACO</name>
<keyword evidence="2" id="KW-1185">Reference proteome</keyword>